<feature type="domain" description="Peptidase M1 membrane alanine aminopeptidase" evidence="14">
    <location>
        <begin position="74"/>
        <end position="289"/>
    </location>
</feature>
<dbReference type="PANTHER" id="PTHR11533:SF174">
    <property type="entry name" value="PUROMYCIN-SENSITIVE AMINOPEPTIDASE-RELATED"/>
    <property type="match status" value="1"/>
</dbReference>
<protein>
    <recommendedName>
        <fullName evidence="10">Alpha-aminoacylpeptide hydrolase</fullName>
    </recommendedName>
</protein>
<dbReference type="AlphaFoldDB" id="A0A7N0VC90"/>
<evidence type="ECO:0000313" key="16">
    <source>
        <dbReference type="EnsemblPlants" id="Kaladp0515s0215.1.v1.1"/>
    </source>
</evidence>
<dbReference type="CDD" id="cd09601">
    <property type="entry name" value="M1_APN-Q_like"/>
    <property type="match status" value="1"/>
</dbReference>
<keyword evidence="17" id="KW-1185">Reference proteome</keyword>
<evidence type="ECO:0000259" key="15">
    <source>
        <dbReference type="Pfam" id="PF11838"/>
    </source>
</evidence>
<dbReference type="Proteomes" id="UP000594263">
    <property type="component" value="Unplaced"/>
</dbReference>
<dbReference type="GO" id="GO:0006508">
    <property type="term" value="P:proteolysis"/>
    <property type="evidence" value="ECO:0007669"/>
    <property type="project" value="UniProtKB-KW"/>
</dbReference>
<evidence type="ECO:0000256" key="4">
    <source>
        <dbReference type="ARBA" id="ARBA00022670"/>
    </source>
</evidence>
<comment type="subcellular location">
    <subcellularLocation>
        <location evidence="1">Microsome membrane</location>
        <topology evidence="1">Peripheral membrane protein</topology>
    </subcellularLocation>
</comment>
<feature type="binding site" evidence="12">
    <location>
        <position position="168"/>
    </location>
    <ligand>
        <name>Zn(2+)</name>
        <dbReference type="ChEBI" id="CHEBI:29105"/>
        <note>catalytic</note>
    </ligand>
</feature>
<sequence>MDVPSELTCLSNMPVNEEKVHGRSKTVHFQESPIMSTYLVAFVVGLFDYVEDYTTDGIKVRVYCPVGRSKEGTFALDVAIRTLEFYKIYFAVPYALPKLDMVAIHDFQGAMENYGLITFQDIALLYDSLKSGDSRMQDVADFVTHELGHQWCGDLVTMEWWKHLWLNEGFATWLSHLAMDNLFPTWKTWNLFLGEYASTLRRDTFQSSHPVEVEIDSLSDIDEIFDSIIYIKGASILRMLHTFLGGKVFQRSLGLYIKKYAWSNAKTEDLWDVIETVSERPVKRIMSLWTQHKGYPIVSVESSHQKLKFEQSQILSAGFRQDEEWTIPITFCCGSYDTCYNHLLDSKSEILDTKDYVGCDCGKDIAGKNLGHVKNESRVATNTCPWIKVNVGQTGFYRVKYHKTLASRLRYATEKMYLSTPDRFGLLDDMYAFSTAQQMPLSSLLNFMGAYGGECDRTVLTNLITISHGIANITADAAPELLDCTKEFLITILQNSAQRLGWLPRPGESDLETALRVKVLAALAVFGHSDTLKEARRRVPFILKQQTNPTFPNCY</sequence>
<feature type="binding site" evidence="12">
    <location>
        <position position="149"/>
    </location>
    <ligand>
        <name>Zn(2+)</name>
        <dbReference type="ChEBI" id="CHEBI:29105"/>
        <note>catalytic</note>
    </ligand>
</feature>
<keyword evidence="9" id="KW-0482">Metalloprotease</keyword>
<dbReference type="GO" id="GO:0043171">
    <property type="term" value="P:peptide catabolic process"/>
    <property type="evidence" value="ECO:0007669"/>
    <property type="project" value="TreeGrafter"/>
</dbReference>
<evidence type="ECO:0000313" key="17">
    <source>
        <dbReference type="Proteomes" id="UP000594263"/>
    </source>
</evidence>
<comment type="cofactor">
    <cofactor evidence="12">
        <name>Zn(2+)</name>
        <dbReference type="ChEBI" id="CHEBI:29105"/>
    </cofactor>
    <text evidence="12">Binds 1 zinc ion per subunit.</text>
</comment>
<evidence type="ECO:0000256" key="10">
    <source>
        <dbReference type="ARBA" id="ARBA00029840"/>
    </source>
</evidence>
<keyword evidence="3" id="KW-0031">Aminopeptidase</keyword>
<dbReference type="InterPro" id="IPR050344">
    <property type="entry name" value="Peptidase_M1_aminopeptidases"/>
</dbReference>
<dbReference type="GO" id="GO:0016020">
    <property type="term" value="C:membrane"/>
    <property type="evidence" value="ECO:0007669"/>
    <property type="project" value="TreeGrafter"/>
</dbReference>
<organism evidence="16 17">
    <name type="scientific">Kalanchoe fedtschenkoi</name>
    <name type="common">Lavender scallops</name>
    <name type="synonym">South American air plant</name>
    <dbReference type="NCBI Taxonomy" id="63787"/>
    <lineage>
        <taxon>Eukaryota</taxon>
        <taxon>Viridiplantae</taxon>
        <taxon>Streptophyta</taxon>
        <taxon>Embryophyta</taxon>
        <taxon>Tracheophyta</taxon>
        <taxon>Spermatophyta</taxon>
        <taxon>Magnoliopsida</taxon>
        <taxon>eudicotyledons</taxon>
        <taxon>Gunneridae</taxon>
        <taxon>Pentapetalae</taxon>
        <taxon>Saxifragales</taxon>
        <taxon>Crassulaceae</taxon>
        <taxon>Kalanchoe</taxon>
    </lineage>
</organism>
<dbReference type="Gene3D" id="2.60.40.1730">
    <property type="entry name" value="tricorn interacting facor f3 domain"/>
    <property type="match status" value="1"/>
</dbReference>
<evidence type="ECO:0000256" key="8">
    <source>
        <dbReference type="ARBA" id="ARBA00022848"/>
    </source>
</evidence>
<dbReference type="Gramene" id="Kaladp0515s0215.1.v1.1">
    <property type="protein sequence ID" value="Kaladp0515s0215.1.v1.1"/>
    <property type="gene ID" value="Kaladp0515s0215.v1.1"/>
</dbReference>
<evidence type="ECO:0000256" key="2">
    <source>
        <dbReference type="ARBA" id="ARBA00010136"/>
    </source>
</evidence>
<feature type="active site" description="Proton acceptor" evidence="11">
    <location>
        <position position="146"/>
    </location>
</feature>
<proteinExistence type="inferred from homology"/>
<reference evidence="16" key="1">
    <citation type="submission" date="2021-01" db="UniProtKB">
        <authorList>
            <consortium name="EnsemblPlants"/>
        </authorList>
    </citation>
    <scope>IDENTIFICATION</scope>
</reference>
<keyword evidence="8" id="KW-0492">Microsome</keyword>
<dbReference type="SUPFAM" id="SSF55486">
    <property type="entry name" value="Metalloproteases ('zincins'), catalytic domain"/>
    <property type="match status" value="1"/>
</dbReference>
<dbReference type="FunFam" id="1.10.390.10:FF:000001">
    <property type="entry name" value="Aminopeptidase"/>
    <property type="match status" value="1"/>
</dbReference>
<evidence type="ECO:0000259" key="14">
    <source>
        <dbReference type="Pfam" id="PF01433"/>
    </source>
</evidence>
<dbReference type="PRINTS" id="PR00756">
    <property type="entry name" value="ALADIPTASE"/>
</dbReference>
<evidence type="ECO:0000256" key="7">
    <source>
        <dbReference type="ARBA" id="ARBA00022833"/>
    </source>
</evidence>
<evidence type="ECO:0000256" key="12">
    <source>
        <dbReference type="PIRSR" id="PIRSR634016-3"/>
    </source>
</evidence>
<feature type="domain" description="ERAP1-like C-terminal" evidence="15">
    <location>
        <begin position="386"/>
        <end position="538"/>
    </location>
</feature>
<keyword evidence="4" id="KW-0645">Protease</keyword>
<dbReference type="Gene3D" id="2.60.40.1910">
    <property type="match status" value="1"/>
</dbReference>
<evidence type="ECO:0000256" key="3">
    <source>
        <dbReference type="ARBA" id="ARBA00022438"/>
    </source>
</evidence>
<keyword evidence="7 12" id="KW-0862">Zinc</keyword>
<dbReference type="InterPro" id="IPR042097">
    <property type="entry name" value="Aminopeptidase_N-like_N_sf"/>
</dbReference>
<dbReference type="InterPro" id="IPR027268">
    <property type="entry name" value="Peptidase_M4/M1_CTD_sf"/>
</dbReference>
<dbReference type="OMA" id="IWITPDW"/>
<dbReference type="GO" id="GO:0005615">
    <property type="term" value="C:extracellular space"/>
    <property type="evidence" value="ECO:0007669"/>
    <property type="project" value="TreeGrafter"/>
</dbReference>
<dbReference type="InterPro" id="IPR001930">
    <property type="entry name" value="Peptidase_M1"/>
</dbReference>
<evidence type="ECO:0000256" key="6">
    <source>
        <dbReference type="ARBA" id="ARBA00022801"/>
    </source>
</evidence>
<evidence type="ECO:0000256" key="5">
    <source>
        <dbReference type="ARBA" id="ARBA00022723"/>
    </source>
</evidence>
<dbReference type="Gene3D" id="1.10.390.10">
    <property type="entry name" value="Neutral Protease Domain 2"/>
    <property type="match status" value="1"/>
</dbReference>
<dbReference type="Pfam" id="PF01433">
    <property type="entry name" value="Peptidase_M1"/>
    <property type="match status" value="1"/>
</dbReference>
<dbReference type="SUPFAM" id="SSF63737">
    <property type="entry name" value="Leukotriene A4 hydrolase N-terminal domain"/>
    <property type="match status" value="1"/>
</dbReference>
<dbReference type="EnsemblPlants" id="Kaladp0515s0215.1.v1.1">
    <property type="protein sequence ID" value="Kaladp0515s0215.1.v1.1"/>
    <property type="gene ID" value="Kaladp0515s0215.v1.1"/>
</dbReference>
<accession>A0A7N0VC90</accession>
<evidence type="ECO:0000256" key="11">
    <source>
        <dbReference type="PIRSR" id="PIRSR634016-1"/>
    </source>
</evidence>
<keyword evidence="5 12" id="KW-0479">Metal-binding</keyword>
<dbReference type="GO" id="GO:0008270">
    <property type="term" value="F:zinc ion binding"/>
    <property type="evidence" value="ECO:0007669"/>
    <property type="project" value="InterPro"/>
</dbReference>
<dbReference type="GO" id="GO:0070006">
    <property type="term" value="F:metalloaminopeptidase activity"/>
    <property type="evidence" value="ECO:0007669"/>
    <property type="project" value="TreeGrafter"/>
</dbReference>
<keyword evidence="6" id="KW-0378">Hydrolase</keyword>
<dbReference type="InterPro" id="IPR034016">
    <property type="entry name" value="M1_APN-typ"/>
</dbReference>
<dbReference type="InterPro" id="IPR024571">
    <property type="entry name" value="ERAP1-like_C_dom"/>
</dbReference>
<evidence type="ECO:0000256" key="9">
    <source>
        <dbReference type="ARBA" id="ARBA00023049"/>
    </source>
</evidence>
<dbReference type="Pfam" id="PF11838">
    <property type="entry name" value="ERAP1_C"/>
    <property type="match status" value="1"/>
</dbReference>
<dbReference type="GO" id="GO:0005737">
    <property type="term" value="C:cytoplasm"/>
    <property type="evidence" value="ECO:0007669"/>
    <property type="project" value="TreeGrafter"/>
</dbReference>
<evidence type="ECO:0000256" key="1">
    <source>
        <dbReference type="ARBA" id="ARBA00004174"/>
    </source>
</evidence>
<dbReference type="GO" id="GO:0042277">
    <property type="term" value="F:peptide binding"/>
    <property type="evidence" value="ECO:0007669"/>
    <property type="project" value="TreeGrafter"/>
</dbReference>
<dbReference type="PANTHER" id="PTHR11533">
    <property type="entry name" value="PROTEASE M1 ZINC METALLOPROTEASE"/>
    <property type="match status" value="1"/>
</dbReference>
<dbReference type="Gene3D" id="1.25.50.20">
    <property type="match status" value="1"/>
</dbReference>
<feature type="binding site" evidence="12">
    <location>
        <position position="145"/>
    </location>
    <ligand>
        <name>Zn(2+)</name>
        <dbReference type="ChEBI" id="CHEBI:29105"/>
        <note>catalytic</note>
    </ligand>
</feature>
<evidence type="ECO:0000256" key="13">
    <source>
        <dbReference type="PIRSR" id="PIRSR634016-4"/>
    </source>
</evidence>
<comment type="similarity">
    <text evidence="2">Belongs to the peptidase M1 family.</text>
</comment>
<name>A0A7N0VC90_KALFE</name>
<dbReference type="InterPro" id="IPR014782">
    <property type="entry name" value="Peptidase_M1_dom"/>
</dbReference>
<keyword evidence="8" id="KW-0256">Endoplasmic reticulum</keyword>
<feature type="site" description="Transition state stabilizer" evidence="13">
    <location>
        <position position="230"/>
    </location>
</feature>